<dbReference type="KEGG" id="thei:K1720_07810"/>
<dbReference type="GO" id="GO:0160107">
    <property type="term" value="F:tRNA (adenine(58)-N1)-methyltransferase activity"/>
    <property type="evidence" value="ECO:0007669"/>
    <property type="project" value="InterPro"/>
</dbReference>
<dbReference type="InterPro" id="IPR029063">
    <property type="entry name" value="SAM-dependent_MTases_sf"/>
</dbReference>
<organism evidence="7 8">
    <name type="scientific">Thermococcus argininiproducens</name>
    <dbReference type="NCBI Taxonomy" id="2866384"/>
    <lineage>
        <taxon>Archaea</taxon>
        <taxon>Methanobacteriati</taxon>
        <taxon>Methanobacteriota</taxon>
        <taxon>Thermococci</taxon>
        <taxon>Thermococcales</taxon>
        <taxon>Thermococcaceae</taxon>
        <taxon>Thermococcus</taxon>
    </lineage>
</organism>
<proteinExistence type="predicted"/>
<evidence type="ECO:0000259" key="6">
    <source>
        <dbReference type="Pfam" id="PF08704"/>
    </source>
</evidence>
<keyword evidence="2" id="KW-0808">Transferase</keyword>
<feature type="domain" description="tRNA (adenine(58)-N(1))-methyltransferase catalytic subunit TRM61 C-terminal" evidence="6">
    <location>
        <begin position="74"/>
        <end position="230"/>
    </location>
</feature>
<feature type="binding site" evidence="5">
    <location>
        <begin position="104"/>
        <end position="107"/>
    </location>
    <ligand>
        <name>S-adenosyl-L-methionine</name>
        <dbReference type="ChEBI" id="CHEBI:59789"/>
    </ligand>
</feature>
<evidence type="ECO:0000256" key="1">
    <source>
        <dbReference type="ARBA" id="ARBA00022603"/>
    </source>
</evidence>
<dbReference type="Pfam" id="PF08704">
    <property type="entry name" value="GCD14"/>
    <property type="match status" value="1"/>
</dbReference>
<dbReference type="PANTHER" id="PTHR12133">
    <property type="entry name" value="TRNA (ADENINE(58)-N(1))-METHYLTRANSFERASE"/>
    <property type="match status" value="1"/>
</dbReference>
<dbReference type="Proteomes" id="UP001056425">
    <property type="component" value="Chromosome"/>
</dbReference>
<dbReference type="InterPro" id="IPR014816">
    <property type="entry name" value="tRNA_MeTrfase_Gcd14"/>
</dbReference>
<dbReference type="EMBL" id="CP080572">
    <property type="protein sequence ID" value="USG99422.1"/>
    <property type="molecule type" value="Genomic_DNA"/>
</dbReference>
<feature type="binding site" evidence="5">
    <location>
        <position position="125"/>
    </location>
    <ligand>
        <name>S-adenosyl-L-methionine</name>
        <dbReference type="ChEBI" id="CHEBI:59789"/>
    </ligand>
</feature>
<sequence length="253" mass="28773">MIKLGDKVVLLDPRGKRYLITVKEGEFHTDLGIINLEKLVDKEFGILVESHKGYQFRVLKPRIVDYIDKMKRGPQIIHPKDAAQIVAFAGISPGDVIIEAGVGSGALTLFLANIIGPQGRIIGYEIREDFANLAWRNVEWAGFSDRVEIKLKNIYEGIDEEEIDHIILDLPQPENVVEHAVKALKPGGFLVAYTPCINQVDRLYKKLREYKKHFTKPRTIECLVRDQEVKPDCIRPRTTMLAHTGYITFVRKA</sequence>
<dbReference type="GeneID" id="72778243"/>
<dbReference type="GO" id="GO:0030488">
    <property type="term" value="P:tRNA methylation"/>
    <property type="evidence" value="ECO:0007669"/>
    <property type="project" value="InterPro"/>
</dbReference>
<evidence type="ECO:0000256" key="5">
    <source>
        <dbReference type="PIRSR" id="PIRSR017269-1"/>
    </source>
</evidence>
<protein>
    <submittedName>
        <fullName evidence="7">tRNA (Adenine-N1)-methyltransferase</fullName>
    </submittedName>
</protein>
<evidence type="ECO:0000313" key="8">
    <source>
        <dbReference type="Proteomes" id="UP001056425"/>
    </source>
</evidence>
<evidence type="ECO:0000256" key="2">
    <source>
        <dbReference type="ARBA" id="ARBA00022679"/>
    </source>
</evidence>
<accession>A0A9E7MA26</accession>
<dbReference type="Gene3D" id="3.40.50.150">
    <property type="entry name" value="Vaccinia Virus protein VP39"/>
    <property type="match status" value="1"/>
</dbReference>
<evidence type="ECO:0000256" key="3">
    <source>
        <dbReference type="ARBA" id="ARBA00022691"/>
    </source>
</evidence>
<reference evidence="7 8" key="1">
    <citation type="submission" date="2021-08" db="EMBL/GenBank/DDBJ databases">
        <title>Thermococcus onnuriiensis IOH2.</title>
        <authorList>
            <person name="Park Y.-J."/>
        </authorList>
    </citation>
    <scope>NUCLEOTIDE SEQUENCE [LARGE SCALE GENOMIC DNA]</scope>
    <source>
        <strain evidence="7 8">IOH2</strain>
    </source>
</reference>
<evidence type="ECO:0000256" key="4">
    <source>
        <dbReference type="ARBA" id="ARBA00022694"/>
    </source>
</evidence>
<dbReference type="AlphaFoldDB" id="A0A9E7MA26"/>
<dbReference type="PANTHER" id="PTHR12133:SF1">
    <property type="entry name" value="TRNA (ADENINE(58)-N(1))-METHYLTRANSFERASE, MITOCHONDRIAL"/>
    <property type="match status" value="1"/>
</dbReference>
<keyword evidence="1" id="KW-0489">Methyltransferase</keyword>
<dbReference type="CDD" id="cd02440">
    <property type="entry name" value="AdoMet_MTases"/>
    <property type="match status" value="1"/>
</dbReference>
<dbReference type="FunFam" id="3.10.330.20:FF:000003">
    <property type="entry name" value="tRNA (Adenine(58)-N(1))-methyltransferase, mitochondrial isoform X1"/>
    <property type="match status" value="1"/>
</dbReference>
<dbReference type="Gene3D" id="3.10.330.20">
    <property type="match status" value="1"/>
</dbReference>
<dbReference type="PIRSF" id="PIRSF017269">
    <property type="entry name" value="GCD14"/>
    <property type="match status" value="1"/>
</dbReference>
<evidence type="ECO:0000313" key="7">
    <source>
        <dbReference type="EMBL" id="USG99422.1"/>
    </source>
</evidence>
<dbReference type="RefSeq" id="WP_251948251.1">
    <property type="nucleotide sequence ID" value="NZ_CP080572.1"/>
</dbReference>
<keyword evidence="3 5" id="KW-0949">S-adenosyl-L-methionine</keyword>
<keyword evidence="8" id="KW-1185">Reference proteome</keyword>
<dbReference type="SUPFAM" id="SSF53335">
    <property type="entry name" value="S-adenosyl-L-methionine-dependent methyltransferases"/>
    <property type="match status" value="1"/>
</dbReference>
<keyword evidence="4" id="KW-0819">tRNA processing</keyword>
<dbReference type="InterPro" id="IPR049470">
    <property type="entry name" value="TRM61_C"/>
</dbReference>
<name>A0A9E7MA26_9EURY</name>
<gene>
    <name evidence="7" type="ORF">K1720_07810</name>
</gene>
<dbReference type="GO" id="GO:0031515">
    <property type="term" value="C:tRNA (m1A) methyltransferase complex"/>
    <property type="evidence" value="ECO:0007669"/>
    <property type="project" value="InterPro"/>
</dbReference>
<feature type="binding site" evidence="5">
    <location>
        <position position="169"/>
    </location>
    <ligand>
        <name>S-adenosyl-L-methionine</name>
        <dbReference type="ChEBI" id="CHEBI:59789"/>
    </ligand>
</feature>
<dbReference type="Pfam" id="PF14801">
    <property type="entry name" value="TrmI-like_N"/>
    <property type="match status" value="1"/>
</dbReference>
<dbReference type="PROSITE" id="PS51620">
    <property type="entry name" value="SAM_TRM61"/>
    <property type="match status" value="1"/>
</dbReference>